<reference evidence="2 3" key="1">
    <citation type="submission" date="2021-06" db="EMBL/GenBank/DDBJ databases">
        <authorList>
            <person name="Kallberg Y."/>
            <person name="Tangrot J."/>
            <person name="Rosling A."/>
        </authorList>
    </citation>
    <scope>NUCLEOTIDE SEQUENCE [LARGE SCALE GENOMIC DNA]</scope>
    <source>
        <strain evidence="2 3">120-4 pot B 10/14</strain>
    </source>
</reference>
<evidence type="ECO:0000313" key="2">
    <source>
        <dbReference type="EMBL" id="CAG8784580.1"/>
    </source>
</evidence>
<comment type="caution">
    <text evidence="2">The sequence shown here is derived from an EMBL/GenBank/DDBJ whole genome shotgun (WGS) entry which is preliminary data.</text>
</comment>
<proteinExistence type="predicted"/>
<protein>
    <submittedName>
        <fullName evidence="2">45522_t:CDS:1</fullName>
    </submittedName>
</protein>
<keyword evidence="3" id="KW-1185">Reference proteome</keyword>
<accession>A0ABN7VLX4</accession>
<dbReference type="EMBL" id="CAJVQB010017530">
    <property type="protein sequence ID" value="CAG8784580.1"/>
    <property type="molecule type" value="Genomic_DNA"/>
</dbReference>
<evidence type="ECO:0000313" key="3">
    <source>
        <dbReference type="Proteomes" id="UP000789901"/>
    </source>
</evidence>
<gene>
    <name evidence="2" type="ORF">GMARGA_LOCUS20218</name>
</gene>
<organism evidence="2 3">
    <name type="scientific">Gigaspora margarita</name>
    <dbReference type="NCBI Taxonomy" id="4874"/>
    <lineage>
        <taxon>Eukaryota</taxon>
        <taxon>Fungi</taxon>
        <taxon>Fungi incertae sedis</taxon>
        <taxon>Mucoromycota</taxon>
        <taxon>Glomeromycotina</taxon>
        <taxon>Glomeromycetes</taxon>
        <taxon>Diversisporales</taxon>
        <taxon>Gigasporaceae</taxon>
        <taxon>Gigaspora</taxon>
    </lineage>
</organism>
<sequence length="81" mass="9722">MSDQTNIESYELEEATMINNSEYENTRLHIGKVFENWVEYDLFMNNEYDEDDKEPFNKECNQDDSSNDKENAEFILQNPKK</sequence>
<evidence type="ECO:0000256" key="1">
    <source>
        <dbReference type="SAM" id="MobiDB-lite"/>
    </source>
</evidence>
<feature type="compositionally biased region" description="Basic and acidic residues" evidence="1">
    <location>
        <begin position="54"/>
        <end position="72"/>
    </location>
</feature>
<name>A0ABN7VLX4_GIGMA</name>
<feature type="region of interest" description="Disordered" evidence="1">
    <location>
        <begin position="48"/>
        <end position="81"/>
    </location>
</feature>
<dbReference type="Proteomes" id="UP000789901">
    <property type="component" value="Unassembled WGS sequence"/>
</dbReference>